<protein>
    <recommendedName>
        <fullName evidence="5">Secreted protein</fullName>
    </recommendedName>
</protein>
<feature type="compositionally biased region" description="Basic residues" evidence="1">
    <location>
        <begin position="65"/>
        <end position="75"/>
    </location>
</feature>
<reference evidence="3 4" key="1">
    <citation type="submission" date="2024-10" db="EMBL/GenBank/DDBJ databases">
        <authorList>
            <person name="Kim D."/>
        </authorList>
    </citation>
    <scope>NUCLEOTIDE SEQUENCE [LARGE SCALE GENOMIC DNA]</scope>
    <source>
        <strain evidence="3">BH-2024</strain>
    </source>
</reference>
<dbReference type="Proteomes" id="UP001620626">
    <property type="component" value="Unassembled WGS sequence"/>
</dbReference>
<feature type="chain" id="PRO_5044813256" description="Secreted protein" evidence="2">
    <location>
        <begin position="20"/>
        <end position="83"/>
    </location>
</feature>
<evidence type="ECO:0000313" key="4">
    <source>
        <dbReference type="Proteomes" id="UP001620626"/>
    </source>
</evidence>
<feature type="signal peptide" evidence="2">
    <location>
        <begin position="1"/>
        <end position="19"/>
    </location>
</feature>
<organism evidence="3 4">
    <name type="scientific">Heterodera trifolii</name>
    <dbReference type="NCBI Taxonomy" id="157864"/>
    <lineage>
        <taxon>Eukaryota</taxon>
        <taxon>Metazoa</taxon>
        <taxon>Ecdysozoa</taxon>
        <taxon>Nematoda</taxon>
        <taxon>Chromadorea</taxon>
        <taxon>Rhabditida</taxon>
        <taxon>Tylenchina</taxon>
        <taxon>Tylenchomorpha</taxon>
        <taxon>Tylenchoidea</taxon>
        <taxon>Heteroderidae</taxon>
        <taxon>Heteroderinae</taxon>
        <taxon>Heterodera</taxon>
    </lineage>
</organism>
<gene>
    <name evidence="3" type="ORF">niasHT_020150</name>
</gene>
<evidence type="ECO:0000256" key="2">
    <source>
        <dbReference type="SAM" id="SignalP"/>
    </source>
</evidence>
<sequence length="83" mass="9369">MNTKLILLLIFVLLTNSVAKIQHDVNSVALISTFNPVLSKDIFDCGCGHCRSEKHDKEEQQQKNMKPKVPKHVRKAKENGGQQ</sequence>
<dbReference type="AlphaFoldDB" id="A0ABD2KJA5"/>
<feature type="region of interest" description="Disordered" evidence="1">
    <location>
        <begin position="53"/>
        <end position="83"/>
    </location>
</feature>
<comment type="caution">
    <text evidence="3">The sequence shown here is derived from an EMBL/GenBank/DDBJ whole genome shotgun (WGS) entry which is preliminary data.</text>
</comment>
<evidence type="ECO:0000256" key="1">
    <source>
        <dbReference type="SAM" id="MobiDB-lite"/>
    </source>
</evidence>
<dbReference type="EMBL" id="JBICBT010000755">
    <property type="protein sequence ID" value="KAL3102534.1"/>
    <property type="molecule type" value="Genomic_DNA"/>
</dbReference>
<evidence type="ECO:0008006" key="5">
    <source>
        <dbReference type="Google" id="ProtNLM"/>
    </source>
</evidence>
<accession>A0ABD2KJA5</accession>
<keyword evidence="4" id="KW-1185">Reference proteome</keyword>
<keyword evidence="2" id="KW-0732">Signal</keyword>
<proteinExistence type="predicted"/>
<name>A0ABD2KJA5_9BILA</name>
<evidence type="ECO:0000313" key="3">
    <source>
        <dbReference type="EMBL" id="KAL3102534.1"/>
    </source>
</evidence>